<organism evidence="2 3">
    <name type="scientific">Natronobacillus azotifigens</name>
    <dbReference type="NCBI Taxonomy" id="472978"/>
    <lineage>
        <taxon>Bacteria</taxon>
        <taxon>Bacillati</taxon>
        <taxon>Bacillota</taxon>
        <taxon>Bacilli</taxon>
        <taxon>Bacillales</taxon>
        <taxon>Bacillaceae</taxon>
        <taxon>Natronobacillus</taxon>
    </lineage>
</organism>
<protein>
    <submittedName>
        <fullName evidence="2">Membrane protein</fullName>
    </submittedName>
</protein>
<gene>
    <name evidence="2" type="ORF">OWO01_00205</name>
</gene>
<sequence>MQKLTRRRVSMMLLGNLFIGLAVALLRISMLGTDPFSTMNLGVSGFLDVSFAIYQLGWNAILFVIVLLFYKELIGLGTIVNMVGIGFISDFFVYHFLQYFGDLSVLPIRMTMMTLAVLVISLGVALYITPELGMAPYDSLAFVIKKVTNNKISFAYARVITDITCVVVGFSLGATVGIATVISAFCIGPFVQYLRKNVTEPMLAKEAKTLTGKIPAHKTQ</sequence>
<dbReference type="PANTHER" id="PTHR40078">
    <property type="entry name" value="INTEGRAL MEMBRANE PROTEIN-RELATED"/>
    <property type="match status" value="1"/>
</dbReference>
<keyword evidence="1" id="KW-0472">Membrane</keyword>
<feature type="transmembrane region" description="Helical" evidence="1">
    <location>
        <begin position="163"/>
        <end position="191"/>
    </location>
</feature>
<keyword evidence="3" id="KW-1185">Reference proteome</keyword>
<dbReference type="AlphaFoldDB" id="A0A9J6R7V4"/>
<feature type="transmembrane region" description="Helical" evidence="1">
    <location>
        <begin position="12"/>
        <end position="31"/>
    </location>
</feature>
<keyword evidence="1" id="KW-1133">Transmembrane helix</keyword>
<dbReference type="Pfam" id="PF19700">
    <property type="entry name" value="DUF6198"/>
    <property type="match status" value="1"/>
</dbReference>
<feature type="transmembrane region" description="Helical" evidence="1">
    <location>
        <begin position="51"/>
        <end position="70"/>
    </location>
</feature>
<feature type="transmembrane region" description="Helical" evidence="1">
    <location>
        <begin position="82"/>
        <end position="100"/>
    </location>
</feature>
<reference evidence="2" key="1">
    <citation type="submission" date="2022-11" db="EMBL/GenBank/DDBJ databases">
        <title>WGS of Natronobacillus azotifigens 24KS-1, an anaerobic diazotrophic haloalkaliphile from soda-rich habitats.</title>
        <authorList>
            <person name="Sorokin D.Y."/>
            <person name="Merkel A.Y."/>
        </authorList>
    </citation>
    <scope>NUCLEOTIDE SEQUENCE</scope>
    <source>
        <strain evidence="2">24KS-1</strain>
    </source>
</reference>
<dbReference type="InterPro" id="IPR038750">
    <property type="entry name" value="YczE/YyaS-like"/>
</dbReference>
<dbReference type="Proteomes" id="UP001084197">
    <property type="component" value="Unassembled WGS sequence"/>
</dbReference>
<keyword evidence="1" id="KW-0812">Transmembrane</keyword>
<dbReference type="RefSeq" id="WP_268778401.1">
    <property type="nucleotide sequence ID" value="NZ_JAPRAT010000001.1"/>
</dbReference>
<accession>A0A9J6R7V4</accession>
<proteinExistence type="predicted"/>
<evidence type="ECO:0000313" key="2">
    <source>
        <dbReference type="EMBL" id="MCZ0701631.1"/>
    </source>
</evidence>
<name>A0A9J6R7V4_9BACI</name>
<evidence type="ECO:0000313" key="3">
    <source>
        <dbReference type="Proteomes" id="UP001084197"/>
    </source>
</evidence>
<comment type="caution">
    <text evidence="2">The sequence shown here is derived from an EMBL/GenBank/DDBJ whole genome shotgun (WGS) entry which is preliminary data.</text>
</comment>
<feature type="transmembrane region" description="Helical" evidence="1">
    <location>
        <begin position="106"/>
        <end position="128"/>
    </location>
</feature>
<dbReference type="EMBL" id="JAPRAT010000001">
    <property type="protein sequence ID" value="MCZ0701631.1"/>
    <property type="molecule type" value="Genomic_DNA"/>
</dbReference>
<dbReference type="PANTHER" id="PTHR40078:SF1">
    <property type="entry name" value="INTEGRAL MEMBRANE PROTEIN"/>
    <property type="match status" value="1"/>
</dbReference>
<evidence type="ECO:0000256" key="1">
    <source>
        <dbReference type="SAM" id="Phobius"/>
    </source>
</evidence>